<name>A0A6J4KT73_9CYAN</name>
<protein>
    <submittedName>
        <fullName evidence="2">Uncharacterized protein</fullName>
    </submittedName>
</protein>
<organism evidence="2">
    <name type="scientific">uncultured Leptolyngbya sp</name>
    <dbReference type="NCBI Taxonomy" id="332963"/>
    <lineage>
        <taxon>Bacteria</taxon>
        <taxon>Bacillati</taxon>
        <taxon>Cyanobacteriota</taxon>
        <taxon>Cyanophyceae</taxon>
        <taxon>Leptolyngbyales</taxon>
        <taxon>Leptolyngbyaceae</taxon>
        <taxon>Leptolyngbya group</taxon>
        <taxon>Leptolyngbya</taxon>
        <taxon>environmental samples</taxon>
    </lineage>
</organism>
<gene>
    <name evidence="2" type="ORF">AVDCRST_MAG94-1060</name>
</gene>
<reference evidence="2" key="1">
    <citation type="submission" date="2020-02" db="EMBL/GenBank/DDBJ databases">
        <authorList>
            <person name="Meier V. D."/>
        </authorList>
    </citation>
    <scope>NUCLEOTIDE SEQUENCE</scope>
    <source>
        <strain evidence="2">AVDCRST_MAG94</strain>
    </source>
</reference>
<dbReference type="AlphaFoldDB" id="A0A6J4KT73"/>
<keyword evidence="1" id="KW-1133">Transmembrane helix</keyword>
<evidence type="ECO:0000313" key="2">
    <source>
        <dbReference type="EMBL" id="CAA9312804.1"/>
    </source>
</evidence>
<keyword evidence="1" id="KW-0472">Membrane</keyword>
<evidence type="ECO:0000256" key="1">
    <source>
        <dbReference type="SAM" id="Phobius"/>
    </source>
</evidence>
<dbReference type="EMBL" id="CADCTY010000353">
    <property type="protein sequence ID" value="CAA9312804.1"/>
    <property type="molecule type" value="Genomic_DNA"/>
</dbReference>
<proteinExistence type="predicted"/>
<feature type="transmembrane region" description="Helical" evidence="1">
    <location>
        <begin position="6"/>
        <end position="30"/>
    </location>
</feature>
<sequence length="44" mass="5034">MNEEKLLLATVWRDCLILSLLVWHGIILGLKRLSLNTQTSRTIA</sequence>
<accession>A0A6J4KT73</accession>
<keyword evidence="1" id="KW-0812">Transmembrane</keyword>